<gene>
    <name evidence="1" type="ORF">Scep_024288</name>
</gene>
<dbReference type="EMBL" id="JBBNAG010000010">
    <property type="protein sequence ID" value="KAK9100858.1"/>
    <property type="molecule type" value="Genomic_DNA"/>
</dbReference>
<dbReference type="AlphaFoldDB" id="A0AAP0HTJ5"/>
<protein>
    <submittedName>
        <fullName evidence="1">Uncharacterized protein</fullName>
    </submittedName>
</protein>
<dbReference type="Proteomes" id="UP001419268">
    <property type="component" value="Unassembled WGS sequence"/>
</dbReference>
<reference evidence="1 2" key="1">
    <citation type="submission" date="2024-01" db="EMBL/GenBank/DDBJ databases">
        <title>Genome assemblies of Stephania.</title>
        <authorList>
            <person name="Yang L."/>
        </authorList>
    </citation>
    <scope>NUCLEOTIDE SEQUENCE [LARGE SCALE GENOMIC DNA]</scope>
    <source>
        <strain evidence="1">JXDWG</strain>
        <tissue evidence="1">Leaf</tissue>
    </source>
</reference>
<sequence length="82" mass="9113">MATAASDRSLLDEGCDSTNFDDAMEVRDLGCYSQVSGAHIETRARCFEDDSRFLERNGLGPAQWYKSRKIHGIKDAGSRLGR</sequence>
<evidence type="ECO:0000313" key="1">
    <source>
        <dbReference type="EMBL" id="KAK9100858.1"/>
    </source>
</evidence>
<name>A0AAP0HTJ5_9MAGN</name>
<proteinExistence type="predicted"/>
<comment type="caution">
    <text evidence="1">The sequence shown here is derived from an EMBL/GenBank/DDBJ whole genome shotgun (WGS) entry which is preliminary data.</text>
</comment>
<accession>A0AAP0HTJ5</accession>
<organism evidence="1 2">
    <name type="scientific">Stephania cephalantha</name>
    <dbReference type="NCBI Taxonomy" id="152367"/>
    <lineage>
        <taxon>Eukaryota</taxon>
        <taxon>Viridiplantae</taxon>
        <taxon>Streptophyta</taxon>
        <taxon>Embryophyta</taxon>
        <taxon>Tracheophyta</taxon>
        <taxon>Spermatophyta</taxon>
        <taxon>Magnoliopsida</taxon>
        <taxon>Ranunculales</taxon>
        <taxon>Menispermaceae</taxon>
        <taxon>Menispermoideae</taxon>
        <taxon>Cissampelideae</taxon>
        <taxon>Stephania</taxon>
    </lineage>
</organism>
<keyword evidence="2" id="KW-1185">Reference proteome</keyword>
<evidence type="ECO:0000313" key="2">
    <source>
        <dbReference type="Proteomes" id="UP001419268"/>
    </source>
</evidence>